<accession>A0ABP9CM91</accession>
<dbReference type="PROSITE" id="PS51762">
    <property type="entry name" value="GH16_2"/>
    <property type="match status" value="1"/>
</dbReference>
<comment type="similarity">
    <text evidence="1">Belongs to the glycosyl hydrolase 16 family.</text>
</comment>
<dbReference type="InterPro" id="IPR050546">
    <property type="entry name" value="Glycosyl_Hydrlase_16"/>
</dbReference>
<evidence type="ECO:0000259" key="2">
    <source>
        <dbReference type="PROSITE" id="PS51762"/>
    </source>
</evidence>
<keyword evidence="4" id="KW-1185">Reference proteome</keyword>
<protein>
    <recommendedName>
        <fullName evidence="2">GH16 domain-containing protein</fullName>
    </recommendedName>
</protein>
<evidence type="ECO:0000256" key="1">
    <source>
        <dbReference type="ARBA" id="ARBA00006865"/>
    </source>
</evidence>
<reference evidence="4" key="1">
    <citation type="journal article" date="2019" name="Int. J. Syst. Evol. Microbiol.">
        <title>The Global Catalogue of Microorganisms (GCM) 10K type strain sequencing project: providing services to taxonomists for standard genome sequencing and annotation.</title>
        <authorList>
            <consortium name="The Broad Institute Genomics Platform"/>
            <consortium name="The Broad Institute Genome Sequencing Center for Infectious Disease"/>
            <person name="Wu L."/>
            <person name="Ma J."/>
        </authorList>
    </citation>
    <scope>NUCLEOTIDE SEQUENCE [LARGE SCALE GENOMIC DNA]</scope>
    <source>
        <strain evidence="4">JCM 18325</strain>
    </source>
</reference>
<feature type="domain" description="GH16" evidence="2">
    <location>
        <begin position="18"/>
        <end position="290"/>
    </location>
</feature>
<dbReference type="PANTHER" id="PTHR10963">
    <property type="entry name" value="GLYCOSYL HYDROLASE-RELATED"/>
    <property type="match status" value="1"/>
</dbReference>
<dbReference type="InterPro" id="IPR013320">
    <property type="entry name" value="ConA-like_dom_sf"/>
</dbReference>
<dbReference type="InterPro" id="IPR000757">
    <property type="entry name" value="Beta-glucanase-like"/>
</dbReference>
<dbReference type="PANTHER" id="PTHR10963:SF55">
    <property type="entry name" value="GLYCOSIDE HYDROLASE FAMILY 16 PROTEIN"/>
    <property type="match status" value="1"/>
</dbReference>
<evidence type="ECO:0000313" key="4">
    <source>
        <dbReference type="Proteomes" id="UP001501433"/>
    </source>
</evidence>
<dbReference type="Pfam" id="PF00722">
    <property type="entry name" value="Glyco_hydro_16"/>
    <property type="match status" value="1"/>
</dbReference>
<comment type="caution">
    <text evidence="3">The sequence shown here is derived from an EMBL/GenBank/DDBJ whole genome shotgun (WGS) entry which is preliminary data.</text>
</comment>
<sequence length="290" mass="34072">MISMKGILLSLVSLFYGTIYSQNPYEPDFSKPKKINHYKLVWNDEFNYNGKPDSTKWIYEYGFVRNEELQWYQPKNATCKNGVLLIEGRREIVQNPNYVAISSDWKENREHAYYTSASLKTEGLASWKYGVFEIRARIDSTLSSWPAIWTLGNNNPWPANGEIDIMEFYIKNNEQSILANAAWLGKYPRIVWDSKVIPLAYFLKKDPDWVKKFHIWRMEWDQNSIKIYIDNELINKISQKKAKNPDGFKPFNQEHYLLLNLAIGSNGGDPTDSKFPISYEVDYARIYQKE</sequence>
<organism evidence="3 4">
    <name type="scientific">Litoribaculum gwangyangense</name>
    <dbReference type="NCBI Taxonomy" id="1130722"/>
    <lineage>
        <taxon>Bacteria</taxon>
        <taxon>Pseudomonadati</taxon>
        <taxon>Bacteroidota</taxon>
        <taxon>Flavobacteriia</taxon>
        <taxon>Flavobacteriales</taxon>
        <taxon>Flavobacteriaceae</taxon>
        <taxon>Litoribaculum</taxon>
    </lineage>
</organism>
<dbReference type="CDD" id="cd08023">
    <property type="entry name" value="GH16_laminarinase_like"/>
    <property type="match status" value="1"/>
</dbReference>
<name>A0ABP9CM91_9FLAO</name>
<gene>
    <name evidence="3" type="ORF">GCM10023330_17900</name>
</gene>
<dbReference type="EMBL" id="BAABJW010000002">
    <property type="protein sequence ID" value="GAA4811105.1"/>
    <property type="molecule type" value="Genomic_DNA"/>
</dbReference>
<dbReference type="Proteomes" id="UP001501433">
    <property type="component" value="Unassembled WGS sequence"/>
</dbReference>
<proteinExistence type="inferred from homology"/>
<dbReference type="SUPFAM" id="SSF49899">
    <property type="entry name" value="Concanavalin A-like lectins/glucanases"/>
    <property type="match status" value="1"/>
</dbReference>
<evidence type="ECO:0000313" key="3">
    <source>
        <dbReference type="EMBL" id="GAA4811105.1"/>
    </source>
</evidence>
<dbReference type="Gene3D" id="2.60.120.200">
    <property type="match status" value="1"/>
</dbReference>